<evidence type="ECO:0000256" key="1">
    <source>
        <dbReference type="SAM" id="MobiDB-lite"/>
    </source>
</evidence>
<accession>A0A6A4GK28</accession>
<sequence>MARTFTTAAHAADSSPATFTEHVSPADRRTMSPRVSGNSRVPPPTPTSPHMPRTSRVPPASSPTSVHSPRTPRSPVGSPTHSRSIREASAPPASPSLSSALSMNTSAPEQVNGSKFYVVFAGTRIGIFGNWHGEAKLYTQGVSGSQRRSYNHWGEALAAYHDTYFGHAGAPQYNLPEYYANVTL</sequence>
<evidence type="ECO:0000313" key="3">
    <source>
        <dbReference type="EMBL" id="KAE9385713.1"/>
    </source>
</evidence>
<dbReference type="Gene3D" id="3.40.970.10">
    <property type="entry name" value="Ribonuclease H1, N-terminal domain"/>
    <property type="match status" value="1"/>
</dbReference>
<dbReference type="OrthoDB" id="2675575at2759"/>
<dbReference type="Pfam" id="PF01693">
    <property type="entry name" value="Cauli_VI"/>
    <property type="match status" value="1"/>
</dbReference>
<dbReference type="InterPro" id="IPR011320">
    <property type="entry name" value="RNase_H1_N"/>
</dbReference>
<gene>
    <name evidence="3" type="ORF">BT96DRAFT_949645</name>
</gene>
<evidence type="ECO:0000259" key="2">
    <source>
        <dbReference type="Pfam" id="PF01693"/>
    </source>
</evidence>
<dbReference type="EMBL" id="ML769952">
    <property type="protein sequence ID" value="KAE9385713.1"/>
    <property type="molecule type" value="Genomic_DNA"/>
</dbReference>
<feature type="compositionally biased region" description="Low complexity" evidence="1">
    <location>
        <begin position="88"/>
        <end position="102"/>
    </location>
</feature>
<evidence type="ECO:0000313" key="4">
    <source>
        <dbReference type="Proteomes" id="UP000799118"/>
    </source>
</evidence>
<reference evidence="3" key="1">
    <citation type="journal article" date="2019" name="Environ. Microbiol.">
        <title>Fungal ecological strategies reflected in gene transcription - a case study of two litter decomposers.</title>
        <authorList>
            <person name="Barbi F."/>
            <person name="Kohler A."/>
            <person name="Barry K."/>
            <person name="Baskaran P."/>
            <person name="Daum C."/>
            <person name="Fauchery L."/>
            <person name="Ihrmark K."/>
            <person name="Kuo A."/>
            <person name="LaButti K."/>
            <person name="Lipzen A."/>
            <person name="Morin E."/>
            <person name="Grigoriev I.V."/>
            <person name="Henrissat B."/>
            <person name="Lindahl B."/>
            <person name="Martin F."/>
        </authorList>
    </citation>
    <scope>NUCLEOTIDE SEQUENCE</scope>
    <source>
        <strain evidence="3">JB14</strain>
    </source>
</reference>
<dbReference type="InterPro" id="IPR009027">
    <property type="entry name" value="Ribosomal_bL9/RNase_H1_N"/>
</dbReference>
<organism evidence="3 4">
    <name type="scientific">Gymnopus androsaceus JB14</name>
    <dbReference type="NCBI Taxonomy" id="1447944"/>
    <lineage>
        <taxon>Eukaryota</taxon>
        <taxon>Fungi</taxon>
        <taxon>Dikarya</taxon>
        <taxon>Basidiomycota</taxon>
        <taxon>Agaricomycotina</taxon>
        <taxon>Agaricomycetes</taxon>
        <taxon>Agaricomycetidae</taxon>
        <taxon>Agaricales</taxon>
        <taxon>Marasmiineae</taxon>
        <taxon>Omphalotaceae</taxon>
        <taxon>Gymnopus</taxon>
    </lineage>
</organism>
<dbReference type="AlphaFoldDB" id="A0A6A4GK28"/>
<proteinExistence type="predicted"/>
<keyword evidence="4" id="KW-1185">Reference proteome</keyword>
<dbReference type="InterPro" id="IPR037056">
    <property type="entry name" value="RNase_H1_N_sf"/>
</dbReference>
<feature type="region of interest" description="Disordered" evidence="1">
    <location>
        <begin position="1"/>
        <end position="104"/>
    </location>
</feature>
<dbReference type="Proteomes" id="UP000799118">
    <property type="component" value="Unassembled WGS sequence"/>
</dbReference>
<name>A0A6A4GK28_9AGAR</name>
<feature type="domain" description="Ribonuclease H1 N-terminal" evidence="2">
    <location>
        <begin position="115"/>
        <end position="158"/>
    </location>
</feature>
<protein>
    <recommendedName>
        <fullName evidence="2">Ribonuclease H1 N-terminal domain-containing protein</fullName>
    </recommendedName>
</protein>
<dbReference type="SUPFAM" id="SSF55658">
    <property type="entry name" value="L9 N-domain-like"/>
    <property type="match status" value="1"/>
</dbReference>